<keyword evidence="2" id="KW-1133">Transmembrane helix</keyword>
<keyword evidence="2" id="KW-0812">Transmembrane</keyword>
<evidence type="ECO:0000313" key="4">
    <source>
        <dbReference type="Proteomes" id="UP000800039"/>
    </source>
</evidence>
<reference evidence="3" key="1">
    <citation type="submission" date="2020-01" db="EMBL/GenBank/DDBJ databases">
        <authorList>
            <consortium name="DOE Joint Genome Institute"/>
            <person name="Haridas S."/>
            <person name="Albert R."/>
            <person name="Binder M."/>
            <person name="Bloem J."/>
            <person name="Labutti K."/>
            <person name="Salamov A."/>
            <person name="Andreopoulos B."/>
            <person name="Baker S.E."/>
            <person name="Barry K."/>
            <person name="Bills G."/>
            <person name="Bluhm B.H."/>
            <person name="Cannon C."/>
            <person name="Castanera R."/>
            <person name="Culley D.E."/>
            <person name="Daum C."/>
            <person name="Ezra D."/>
            <person name="Gonzalez J.B."/>
            <person name="Henrissat B."/>
            <person name="Kuo A."/>
            <person name="Liang C."/>
            <person name="Lipzen A."/>
            <person name="Lutzoni F."/>
            <person name="Magnuson J."/>
            <person name="Mondo S."/>
            <person name="Nolan M."/>
            <person name="Ohm R."/>
            <person name="Pangilinan J."/>
            <person name="Park H.-J."/>
            <person name="Ramirez L."/>
            <person name="Alfaro M."/>
            <person name="Sun H."/>
            <person name="Tritt A."/>
            <person name="Yoshinaga Y."/>
            <person name="Zwiers L.-H."/>
            <person name="Turgeon B.G."/>
            <person name="Goodwin S.B."/>
            <person name="Spatafora J.W."/>
            <person name="Crous P.W."/>
            <person name="Grigoriev I.V."/>
        </authorList>
    </citation>
    <scope>NUCLEOTIDE SEQUENCE</scope>
    <source>
        <strain evidence="3">CBS 394.84</strain>
    </source>
</reference>
<accession>A0A9P4L7J0</accession>
<feature type="transmembrane region" description="Helical" evidence="2">
    <location>
        <begin position="834"/>
        <end position="854"/>
    </location>
</feature>
<dbReference type="RefSeq" id="XP_040787578.1">
    <property type="nucleotide sequence ID" value="XM_040936833.1"/>
</dbReference>
<dbReference type="Proteomes" id="UP000800039">
    <property type="component" value="Unassembled WGS sequence"/>
</dbReference>
<feature type="compositionally biased region" description="Polar residues" evidence="1">
    <location>
        <begin position="60"/>
        <end position="81"/>
    </location>
</feature>
<sequence length="1551" mass="174121">MSHSFTTPMRRRDDDLEWIALPEIDTWTEFDAIARGQQSESLDESDTLLSRSTRPPIENRNPSSHPTTPFQENAENESATNIAEDHIDRISSSDNRRLSEGRVLLPADRDSSSSRTVKSRSSNIPENALTTWLPYTLRPSFLGPLTILSLLLAIVLVVLCWYSVRNKGLGRDDGSTGLLFGWRYVPTIIAVFFVQAMVMILEDVKRTEPFARLACSDPVPARFTLLYVPKVWWKVFSEGFTKKKNAGRINWILIASSFSVGLSLLAISPLSSSLLVADEVVIHSGVELQRYIFDQSKKLDLAPRRDTYLHTISGYLYNTSASEWVSDSHIVFPFMPPESMHSSTLPQQGVWTAETTIMQLESNCTPMSIAERTSFNASYLYGLEERVTSQVLQKMTSNNTMTCSDVQKLRELDTTPKNSSNSRYTWINCTQATVKQTVGLKLQSEDGCMVQLQSPFLYEISQYPASLEELQMDWMTRTGGALWTNLSTSYATWRDFTQEHGDPPFLRTVTELPKTYDEWAAIGSYIYDLSKQCRGRDLLFVSTPWYDNWRNSTQLRFASNFSAQAELCTPTYYAATMPVTLKASGGKSEVSFDRNEFRNRRTPVPESIFNIDMLNYFAFREAWQRYTSAPETAELQGLRGASRVLSELFQKDTSKDEARKDKTAMLQNSTLSAEASTLRSRFFGELMISSIMEENRVGTERVSGQMTMVEQRIVVIPGIAITLSVLLALSACFLAAMLIYASTDRRPLGLEVDPATTVGTASLLKMHSSLAISLRALRSGQALDIWNTIRSRSYILRDRALSEQSEQNRQHIATKTINRTRPDWRPSMLHKKWLTTYLVSLVLVAIALLVLRQLASKQGLTQSFFIYEVDWSLFHASFSPSSIIATLIAVSISLYWGGIDKPMRTLQPYLAMSRGSLHLSKGVNLSYQSVYWAWAAVKAAFCKHWLLCLIATGTTLCQILVISMAALFESQGSFRTESVSINHTWSNRQQPFQYTTNIIRSFYLDDTILKTTGTDWLYTALNEITLQTAPPAWTRDGWAFTPVDMHNLSSVDKGKTTKDTSNNNITSSLVVSSANASFITTALRGRIECTPVRLPKTNWTGRIENAHTSDRIGNLTGLLLPSLFHLNQLNNTPIFSAPRQMACCANGTNGGQSVVAYWSSNNSYIDEWQPYGRWVRNFTTKWIVGSGKTIEVSGQRDLTTSPDVTMADGSRPGGNVTLLYYEEQPQIQIMNCEPIIEVADADIIIERSSGQVLESTIIGNPRPAPGVWDSDYDMGNITNCGRKSCLKINGTVSYGIYFLSQMLTAAHIIQPPVDLSDMISAKYLENIESERFNVRDLDNGLNMDFMSYANYALANKDPTALLDAKTLLKHSQRTFQTFFQHFVTSAKWGSQRAAYEEVDASHAMKVDVTLSTRIKVLRMNETATWLSLAIIFLLIIILVILMVSLEHVYPRSSMQRNVDCLADVLLMVAGSDNFVSLVHGEGTENLEKSTAKTRLGWFKDNRGLARWGIEIEDAVEWVDNPGNDFTGELVKSVVQNLGKGLRGNDTDSTRT</sequence>
<feature type="region of interest" description="Disordered" evidence="1">
    <location>
        <begin position="101"/>
        <end position="120"/>
    </location>
</feature>
<evidence type="ECO:0000256" key="1">
    <source>
        <dbReference type="SAM" id="MobiDB-lite"/>
    </source>
</evidence>
<evidence type="ECO:0000313" key="3">
    <source>
        <dbReference type="EMBL" id="KAF1845015.1"/>
    </source>
</evidence>
<dbReference type="PANTHER" id="PTHR37544:SF3">
    <property type="entry name" value="SPRAY"/>
    <property type="match status" value="1"/>
</dbReference>
<feature type="transmembrane region" description="Helical" evidence="2">
    <location>
        <begin position="874"/>
        <end position="896"/>
    </location>
</feature>
<name>A0A9P4L7J0_9PLEO</name>
<organism evidence="3 4">
    <name type="scientific">Cucurbitaria berberidis CBS 394.84</name>
    <dbReference type="NCBI Taxonomy" id="1168544"/>
    <lineage>
        <taxon>Eukaryota</taxon>
        <taxon>Fungi</taxon>
        <taxon>Dikarya</taxon>
        <taxon>Ascomycota</taxon>
        <taxon>Pezizomycotina</taxon>
        <taxon>Dothideomycetes</taxon>
        <taxon>Pleosporomycetidae</taxon>
        <taxon>Pleosporales</taxon>
        <taxon>Pleosporineae</taxon>
        <taxon>Cucurbitariaceae</taxon>
        <taxon>Cucurbitaria</taxon>
    </lineage>
</organism>
<gene>
    <name evidence="3" type="ORF">K460DRAFT_405295</name>
</gene>
<dbReference type="Pfam" id="PF11915">
    <property type="entry name" value="DUF3433"/>
    <property type="match status" value="2"/>
</dbReference>
<feature type="transmembrane region" description="Helical" evidence="2">
    <location>
        <begin position="249"/>
        <end position="267"/>
    </location>
</feature>
<comment type="caution">
    <text evidence="3">The sequence shown here is derived from an EMBL/GenBank/DDBJ whole genome shotgun (WGS) entry which is preliminary data.</text>
</comment>
<keyword evidence="4" id="KW-1185">Reference proteome</keyword>
<dbReference type="OrthoDB" id="3248909at2759"/>
<feature type="transmembrane region" description="Helical" evidence="2">
    <location>
        <begin position="141"/>
        <end position="164"/>
    </location>
</feature>
<dbReference type="PANTHER" id="PTHR37544">
    <property type="entry name" value="SPRAY-RELATED"/>
    <property type="match status" value="1"/>
</dbReference>
<feature type="transmembrane region" description="Helical" evidence="2">
    <location>
        <begin position="184"/>
        <end position="201"/>
    </location>
</feature>
<protein>
    <submittedName>
        <fullName evidence="3">Uncharacterized protein</fullName>
    </submittedName>
</protein>
<proteinExistence type="predicted"/>
<dbReference type="InterPro" id="IPR021840">
    <property type="entry name" value="DUF3433"/>
</dbReference>
<feature type="region of interest" description="Disordered" evidence="1">
    <location>
        <begin position="35"/>
        <end position="95"/>
    </location>
</feature>
<feature type="transmembrane region" description="Helical" evidence="2">
    <location>
        <begin position="1425"/>
        <end position="1445"/>
    </location>
</feature>
<feature type="transmembrane region" description="Helical" evidence="2">
    <location>
        <begin position="945"/>
        <end position="968"/>
    </location>
</feature>
<dbReference type="GeneID" id="63854083"/>
<feature type="transmembrane region" description="Helical" evidence="2">
    <location>
        <begin position="714"/>
        <end position="740"/>
    </location>
</feature>
<dbReference type="EMBL" id="ML976616">
    <property type="protein sequence ID" value="KAF1845015.1"/>
    <property type="molecule type" value="Genomic_DNA"/>
</dbReference>
<feature type="compositionally biased region" description="Basic and acidic residues" evidence="1">
    <location>
        <begin position="83"/>
        <end position="95"/>
    </location>
</feature>
<keyword evidence="2" id="KW-0472">Membrane</keyword>
<evidence type="ECO:0000256" key="2">
    <source>
        <dbReference type="SAM" id="Phobius"/>
    </source>
</evidence>